<gene>
    <name evidence="1" type="ORF">PPENT_87.1.T0140413</name>
</gene>
<name>A0A8S1T4Q6_9CILI</name>
<accession>A0A8S1T4Q6</accession>
<proteinExistence type="predicted"/>
<protein>
    <submittedName>
        <fullName evidence="1">Uncharacterized protein</fullName>
    </submittedName>
</protein>
<organism evidence="1 2">
    <name type="scientific">Paramecium pentaurelia</name>
    <dbReference type="NCBI Taxonomy" id="43138"/>
    <lineage>
        <taxon>Eukaryota</taxon>
        <taxon>Sar</taxon>
        <taxon>Alveolata</taxon>
        <taxon>Ciliophora</taxon>
        <taxon>Intramacronucleata</taxon>
        <taxon>Oligohymenophorea</taxon>
        <taxon>Peniculida</taxon>
        <taxon>Parameciidae</taxon>
        <taxon>Paramecium</taxon>
    </lineage>
</organism>
<dbReference type="EMBL" id="CAJJDO010000014">
    <property type="protein sequence ID" value="CAD8145752.1"/>
    <property type="molecule type" value="Genomic_DNA"/>
</dbReference>
<sequence>MLNGQFNITKCTFFIRFYNLYIILELIKLFQEFTYQQFYSQVNKYDQISTNQEYAFNNNKTLFYIQFGESINFSNIYIDNLLYESFLYLSSSRRVNVKDLKVINSKLSNFLIHIESNQFQSCQINFDNILIKNISVGQNIFSTFKFTKLYNSKSSKDLCWRNLNTNLTDMSESGLIYYSLHSMMIQQKQKICLLLKLIVHFVKEDYYHLSIKQQIKYKNSPLFRIYLLQTHNVDIKDVLTYLRINRVEYYFSLMKNKNFFQDLKVQLQTIFAQIIHAKRVHAQIHNISQYTYRIVISYLTMLLQEEELFIQTKRFYYIIVRFKIMKQILEEEFFNRKLYSIQFFIIILITIKHKLTEKILYPFLKNQLYNQMKRKCFQHFD</sequence>
<dbReference type="AlphaFoldDB" id="A0A8S1T4Q6"/>
<keyword evidence="2" id="KW-1185">Reference proteome</keyword>
<comment type="caution">
    <text evidence="1">The sequence shown here is derived from an EMBL/GenBank/DDBJ whole genome shotgun (WGS) entry which is preliminary data.</text>
</comment>
<evidence type="ECO:0000313" key="2">
    <source>
        <dbReference type="Proteomes" id="UP000689195"/>
    </source>
</evidence>
<evidence type="ECO:0000313" key="1">
    <source>
        <dbReference type="EMBL" id="CAD8145752.1"/>
    </source>
</evidence>
<reference evidence="1" key="1">
    <citation type="submission" date="2021-01" db="EMBL/GenBank/DDBJ databases">
        <authorList>
            <consortium name="Genoscope - CEA"/>
            <person name="William W."/>
        </authorList>
    </citation>
    <scope>NUCLEOTIDE SEQUENCE</scope>
</reference>
<dbReference type="Proteomes" id="UP000689195">
    <property type="component" value="Unassembled WGS sequence"/>
</dbReference>